<feature type="domain" description="Cyclic nucleotide-binding" evidence="1">
    <location>
        <begin position="13"/>
        <end position="133"/>
    </location>
</feature>
<dbReference type="SUPFAM" id="SSF51206">
    <property type="entry name" value="cAMP-binding domain-like"/>
    <property type="match status" value="1"/>
</dbReference>
<dbReference type="Gene3D" id="2.60.120.10">
    <property type="entry name" value="Jelly Rolls"/>
    <property type="match status" value="1"/>
</dbReference>
<dbReference type="OrthoDB" id="5506583at2"/>
<keyword evidence="3" id="KW-1185">Reference proteome</keyword>
<dbReference type="InterPro" id="IPR018490">
    <property type="entry name" value="cNMP-bd_dom_sf"/>
</dbReference>
<accession>A0A5K7YYC2</accession>
<dbReference type="AlphaFoldDB" id="A0A5K7YYC2"/>
<name>A0A5K7YYC2_9BACT</name>
<protein>
    <recommendedName>
        <fullName evidence="1">Cyclic nucleotide-binding domain-containing protein</fullName>
    </recommendedName>
</protein>
<dbReference type="CDD" id="cd00038">
    <property type="entry name" value="CAP_ED"/>
    <property type="match status" value="1"/>
</dbReference>
<dbReference type="RefSeq" id="WP_155317627.1">
    <property type="nucleotide sequence ID" value="NZ_AP021874.1"/>
</dbReference>
<dbReference type="InterPro" id="IPR014710">
    <property type="entry name" value="RmlC-like_jellyroll"/>
</dbReference>
<dbReference type="PANTHER" id="PTHR24567:SF74">
    <property type="entry name" value="HTH-TYPE TRANSCRIPTIONAL REGULATOR ARCR"/>
    <property type="match status" value="1"/>
</dbReference>
<dbReference type="GO" id="GO:0005829">
    <property type="term" value="C:cytosol"/>
    <property type="evidence" value="ECO:0007669"/>
    <property type="project" value="TreeGrafter"/>
</dbReference>
<gene>
    <name evidence="2" type="ORF">DSCA_35370</name>
</gene>
<reference evidence="2 3" key="1">
    <citation type="submission" date="2019-11" db="EMBL/GenBank/DDBJ databases">
        <title>Comparative genomics of hydrocarbon-degrading Desulfosarcina strains.</title>
        <authorList>
            <person name="Watanabe M."/>
            <person name="Kojima H."/>
            <person name="Fukui M."/>
        </authorList>
    </citation>
    <scope>NUCLEOTIDE SEQUENCE [LARGE SCALE GENOMIC DNA]</scope>
    <source>
        <strain evidence="2 3">PL12</strain>
    </source>
</reference>
<dbReference type="SMART" id="SM00100">
    <property type="entry name" value="cNMP"/>
    <property type="match status" value="1"/>
</dbReference>
<dbReference type="InterPro" id="IPR000595">
    <property type="entry name" value="cNMP-bd_dom"/>
</dbReference>
<dbReference type="Pfam" id="PF00027">
    <property type="entry name" value="cNMP_binding"/>
    <property type="match status" value="1"/>
</dbReference>
<organism evidence="2 3">
    <name type="scientific">Desulfosarcina alkanivorans</name>
    <dbReference type="NCBI Taxonomy" id="571177"/>
    <lineage>
        <taxon>Bacteria</taxon>
        <taxon>Pseudomonadati</taxon>
        <taxon>Thermodesulfobacteriota</taxon>
        <taxon>Desulfobacteria</taxon>
        <taxon>Desulfobacterales</taxon>
        <taxon>Desulfosarcinaceae</taxon>
        <taxon>Desulfosarcina</taxon>
    </lineage>
</organism>
<evidence type="ECO:0000313" key="3">
    <source>
        <dbReference type="Proteomes" id="UP000427906"/>
    </source>
</evidence>
<proteinExistence type="predicted"/>
<dbReference type="EMBL" id="AP021874">
    <property type="protein sequence ID" value="BBO69607.1"/>
    <property type="molecule type" value="Genomic_DNA"/>
</dbReference>
<dbReference type="InterPro" id="IPR050397">
    <property type="entry name" value="Env_Response_Regulators"/>
</dbReference>
<dbReference type="KEGG" id="dalk:DSCA_35370"/>
<evidence type="ECO:0000259" key="1">
    <source>
        <dbReference type="PROSITE" id="PS50042"/>
    </source>
</evidence>
<evidence type="ECO:0000313" key="2">
    <source>
        <dbReference type="EMBL" id="BBO69607.1"/>
    </source>
</evidence>
<dbReference type="PROSITE" id="PS50042">
    <property type="entry name" value="CNMP_BINDING_3"/>
    <property type="match status" value="1"/>
</dbReference>
<dbReference type="Proteomes" id="UP000427906">
    <property type="component" value="Chromosome"/>
</dbReference>
<dbReference type="PANTHER" id="PTHR24567">
    <property type="entry name" value="CRP FAMILY TRANSCRIPTIONAL REGULATORY PROTEIN"/>
    <property type="match status" value="1"/>
</dbReference>
<dbReference type="GO" id="GO:0003700">
    <property type="term" value="F:DNA-binding transcription factor activity"/>
    <property type="evidence" value="ECO:0007669"/>
    <property type="project" value="TreeGrafter"/>
</dbReference>
<sequence length="158" mass="18046">MGSIIREIRQHAFFEGFPEALFKELRTCADKVPYGVDEFIYRQGDPAEAFFLILQGRIALELYGGHHGAMIVQTVGEGEILGWSWLFPPYRRHFDARAVTPVAAISLQAYCMREQAERNHHLGHELYKRFSRAVVTSLQAARIQLLDLYSRSPAHSGR</sequence>